<gene>
    <name evidence="3" type="ORF">GCM10008939_28350</name>
</gene>
<dbReference type="CDD" id="cd17557">
    <property type="entry name" value="REC_Rcp-like"/>
    <property type="match status" value="1"/>
</dbReference>
<dbReference type="Gene3D" id="3.40.50.2300">
    <property type="match status" value="1"/>
</dbReference>
<evidence type="ECO:0000313" key="4">
    <source>
        <dbReference type="Proteomes" id="UP000635726"/>
    </source>
</evidence>
<dbReference type="InterPro" id="IPR011006">
    <property type="entry name" value="CheY-like_superfamily"/>
</dbReference>
<dbReference type="InterPro" id="IPR052893">
    <property type="entry name" value="TCS_response_regulator"/>
</dbReference>
<dbReference type="RefSeq" id="WP_188963959.1">
    <property type="nucleotide sequence ID" value="NZ_BMOE01000011.1"/>
</dbReference>
<dbReference type="SUPFAM" id="SSF52172">
    <property type="entry name" value="CheY-like"/>
    <property type="match status" value="1"/>
</dbReference>
<feature type="domain" description="Response regulatory" evidence="2">
    <location>
        <begin position="9"/>
        <end position="134"/>
    </location>
</feature>
<reference evidence="3" key="1">
    <citation type="journal article" date="2014" name="Int. J. Syst. Evol. Microbiol.">
        <title>Complete genome sequence of Corynebacterium casei LMG S-19264T (=DSM 44701T), isolated from a smear-ripened cheese.</title>
        <authorList>
            <consortium name="US DOE Joint Genome Institute (JGI-PGF)"/>
            <person name="Walter F."/>
            <person name="Albersmeier A."/>
            <person name="Kalinowski J."/>
            <person name="Ruckert C."/>
        </authorList>
    </citation>
    <scope>NUCLEOTIDE SEQUENCE</scope>
    <source>
        <strain evidence="3">JCM 14371</strain>
    </source>
</reference>
<evidence type="ECO:0000313" key="3">
    <source>
        <dbReference type="EMBL" id="GGJ82770.1"/>
    </source>
</evidence>
<sequence>MPQNLKTIRILMAEDNDMDVFLVREAFDQGRLAVHLDVTENGVDALAYLRREGQYADRPRPDLVMLDINMPRLDGLSTLKAIREDPDLRTLPVIMLTTSDAETDVLRSYESFANAYIVKPISMDNFFSVIRTFEDFWFSVVRLPQVPAGT</sequence>
<dbReference type="GO" id="GO:0000160">
    <property type="term" value="P:phosphorelay signal transduction system"/>
    <property type="evidence" value="ECO:0007669"/>
    <property type="project" value="InterPro"/>
</dbReference>
<dbReference type="Pfam" id="PF00072">
    <property type="entry name" value="Response_reg"/>
    <property type="match status" value="1"/>
</dbReference>
<organism evidence="3 4">
    <name type="scientific">Deinococcus aquiradiocola</name>
    <dbReference type="NCBI Taxonomy" id="393059"/>
    <lineage>
        <taxon>Bacteria</taxon>
        <taxon>Thermotogati</taxon>
        <taxon>Deinococcota</taxon>
        <taxon>Deinococci</taxon>
        <taxon>Deinococcales</taxon>
        <taxon>Deinococcaceae</taxon>
        <taxon>Deinococcus</taxon>
    </lineage>
</organism>
<accession>A0A917PLA0</accession>
<name>A0A917PLA0_9DEIO</name>
<evidence type="ECO:0000256" key="1">
    <source>
        <dbReference type="PROSITE-ProRule" id="PRU00169"/>
    </source>
</evidence>
<dbReference type="AlphaFoldDB" id="A0A917PLA0"/>
<feature type="modified residue" description="4-aspartylphosphate" evidence="1">
    <location>
        <position position="67"/>
    </location>
</feature>
<keyword evidence="4" id="KW-1185">Reference proteome</keyword>
<dbReference type="PANTHER" id="PTHR44520:SF2">
    <property type="entry name" value="RESPONSE REGULATOR RCP1"/>
    <property type="match status" value="1"/>
</dbReference>
<dbReference type="EMBL" id="BMOE01000011">
    <property type="protein sequence ID" value="GGJ82770.1"/>
    <property type="molecule type" value="Genomic_DNA"/>
</dbReference>
<dbReference type="PROSITE" id="PS50110">
    <property type="entry name" value="RESPONSE_REGULATORY"/>
    <property type="match status" value="1"/>
</dbReference>
<comment type="caution">
    <text evidence="3">The sequence shown here is derived from an EMBL/GenBank/DDBJ whole genome shotgun (WGS) entry which is preliminary data.</text>
</comment>
<dbReference type="InterPro" id="IPR001789">
    <property type="entry name" value="Sig_transdc_resp-reg_receiver"/>
</dbReference>
<dbReference type="Proteomes" id="UP000635726">
    <property type="component" value="Unassembled WGS sequence"/>
</dbReference>
<dbReference type="PANTHER" id="PTHR44520">
    <property type="entry name" value="RESPONSE REGULATOR RCP1-RELATED"/>
    <property type="match status" value="1"/>
</dbReference>
<protein>
    <submittedName>
        <fullName evidence="3">Response regulator</fullName>
    </submittedName>
</protein>
<dbReference type="SMART" id="SM00448">
    <property type="entry name" value="REC"/>
    <property type="match status" value="1"/>
</dbReference>
<proteinExistence type="predicted"/>
<keyword evidence="1" id="KW-0597">Phosphoprotein</keyword>
<reference evidence="3" key="2">
    <citation type="submission" date="2020-09" db="EMBL/GenBank/DDBJ databases">
        <authorList>
            <person name="Sun Q."/>
            <person name="Ohkuma M."/>
        </authorList>
    </citation>
    <scope>NUCLEOTIDE SEQUENCE</scope>
    <source>
        <strain evidence="3">JCM 14371</strain>
    </source>
</reference>
<evidence type="ECO:0000259" key="2">
    <source>
        <dbReference type="PROSITE" id="PS50110"/>
    </source>
</evidence>